<organism evidence="1">
    <name type="scientific">marine metagenome</name>
    <dbReference type="NCBI Taxonomy" id="408172"/>
    <lineage>
        <taxon>unclassified sequences</taxon>
        <taxon>metagenomes</taxon>
        <taxon>ecological metagenomes</taxon>
    </lineage>
</organism>
<gene>
    <name evidence="1" type="ORF">METZ01_LOCUS297926</name>
</gene>
<dbReference type="EMBL" id="UINC01091923">
    <property type="protein sequence ID" value="SVC45072.1"/>
    <property type="molecule type" value="Genomic_DNA"/>
</dbReference>
<reference evidence="1" key="1">
    <citation type="submission" date="2018-05" db="EMBL/GenBank/DDBJ databases">
        <authorList>
            <person name="Lanie J.A."/>
            <person name="Ng W.-L."/>
            <person name="Kazmierczak K.M."/>
            <person name="Andrzejewski T.M."/>
            <person name="Davidsen T.M."/>
            <person name="Wayne K.J."/>
            <person name="Tettelin H."/>
            <person name="Glass J.I."/>
            <person name="Rusch D."/>
            <person name="Podicherti R."/>
            <person name="Tsui H.-C.T."/>
            <person name="Winkler M.E."/>
        </authorList>
    </citation>
    <scope>NUCLEOTIDE SEQUENCE</scope>
</reference>
<dbReference type="SUPFAM" id="SSF53756">
    <property type="entry name" value="UDP-Glycosyltransferase/glycogen phosphorylase"/>
    <property type="match status" value="1"/>
</dbReference>
<proteinExistence type="predicted"/>
<sequence length="221" mass="25447">VKTKKRILVAPLNWGIGHATRCIPLINALISHNYEVVIAADGRPLHLLITEFPDLEIVRFSGYNIKYSKYVPMSVSMLLQLPKLLWNIKKEHETLNQIIDDYKIDGVISDNRFGLFTSKVPSIFITHQLQIQSPYFSDEIRKFNYKYINKFDVCWIMDGEKENLAGSLSKPKLLPNNSLYIGAQSRFEKREGEKEYDFLAIVSGVEPQRTILEKGLIKAMK</sequence>
<protein>
    <recommendedName>
        <fullName evidence="2">Glycosyltransferase</fullName>
    </recommendedName>
</protein>
<feature type="non-terminal residue" evidence="1">
    <location>
        <position position="221"/>
    </location>
</feature>
<name>A0A382MCA7_9ZZZZ</name>
<feature type="non-terminal residue" evidence="1">
    <location>
        <position position="1"/>
    </location>
</feature>
<accession>A0A382MCA7</accession>
<dbReference type="Pfam" id="PF13528">
    <property type="entry name" value="Glyco_trans_1_3"/>
    <property type="match status" value="1"/>
</dbReference>
<evidence type="ECO:0000313" key="1">
    <source>
        <dbReference type="EMBL" id="SVC45072.1"/>
    </source>
</evidence>
<dbReference type="AlphaFoldDB" id="A0A382MCA7"/>
<evidence type="ECO:0008006" key="2">
    <source>
        <dbReference type="Google" id="ProtNLM"/>
    </source>
</evidence>